<sequence>MPIKDSELILNSDGSIYHLNLRPKDIADTIITVGDPDRVDSVTKYFDSIRFRTKKREFHTQTGTYKNKPITVISTGIGTDNIDIVFNELDALVNIDLKTRTIKPQLKSLDIIRIGTSGSIQKAVPIDSFLISEYAVGFDSLLHFYNSGAIQQKDIAQAIIEQTEWYTDKSSPYVVACDAQLYSKLSSDKTYKGFTATNAGFYGPQGRVLRLSVQDNKLNDKLTRFNYNGISITNLEMETAGIYGLSKLLGHRALSMNAIIANRATGQFSTRPLDVVDHLIRYTLNKLVE</sequence>
<organism evidence="2 3">
    <name type="scientific">Winogradskyella immobilis</name>
    <dbReference type="NCBI Taxonomy" id="2816852"/>
    <lineage>
        <taxon>Bacteria</taxon>
        <taxon>Pseudomonadati</taxon>
        <taxon>Bacteroidota</taxon>
        <taxon>Flavobacteriia</taxon>
        <taxon>Flavobacteriales</taxon>
        <taxon>Flavobacteriaceae</taxon>
        <taxon>Winogradskyella</taxon>
    </lineage>
</organism>
<dbReference type="Proteomes" id="UP000778797">
    <property type="component" value="Unassembled WGS sequence"/>
</dbReference>
<dbReference type="CDD" id="cd00436">
    <property type="entry name" value="UP_TbUP-like"/>
    <property type="match status" value="1"/>
</dbReference>
<dbReference type="Gene3D" id="3.40.50.1580">
    <property type="entry name" value="Nucleoside phosphorylase domain"/>
    <property type="match status" value="1"/>
</dbReference>
<dbReference type="SUPFAM" id="SSF53167">
    <property type="entry name" value="Purine and uridine phosphorylases"/>
    <property type="match status" value="1"/>
</dbReference>
<dbReference type="PANTHER" id="PTHR43691">
    <property type="entry name" value="URIDINE PHOSPHORYLASE"/>
    <property type="match status" value="1"/>
</dbReference>
<dbReference type="InterPro" id="IPR000845">
    <property type="entry name" value="Nucleoside_phosphorylase_d"/>
</dbReference>
<dbReference type="Pfam" id="PF01048">
    <property type="entry name" value="PNP_UDP_1"/>
    <property type="match status" value="1"/>
</dbReference>
<dbReference type="EMBL" id="JAFMPT010000015">
    <property type="protein sequence ID" value="MCC1485098.1"/>
    <property type="molecule type" value="Genomic_DNA"/>
</dbReference>
<evidence type="ECO:0000313" key="2">
    <source>
        <dbReference type="EMBL" id="MCC1485098.1"/>
    </source>
</evidence>
<dbReference type="RefSeq" id="WP_227477591.1">
    <property type="nucleotide sequence ID" value="NZ_JAFMPT010000015.1"/>
</dbReference>
<dbReference type="PANTHER" id="PTHR43691:SF15">
    <property type="entry name" value="PHOSPHORYLASE, PUTATIVE-RELATED"/>
    <property type="match status" value="1"/>
</dbReference>
<comment type="caution">
    <text evidence="2">The sequence shown here is derived from an EMBL/GenBank/DDBJ whole genome shotgun (WGS) entry which is preliminary data.</text>
</comment>
<name>A0ABS8EPK6_9FLAO</name>
<reference evidence="2" key="1">
    <citation type="submission" date="2021-03" db="EMBL/GenBank/DDBJ databases">
        <authorList>
            <person name="Ping X."/>
        </authorList>
    </citation>
    <scope>NUCLEOTIDE SEQUENCE</scope>
    <source>
        <strain evidence="2">E313</strain>
    </source>
</reference>
<evidence type="ECO:0000313" key="3">
    <source>
        <dbReference type="Proteomes" id="UP000778797"/>
    </source>
</evidence>
<accession>A0ABS8EPK6</accession>
<gene>
    <name evidence="2" type="ORF">J1C55_10895</name>
</gene>
<evidence type="ECO:0000259" key="1">
    <source>
        <dbReference type="Pfam" id="PF01048"/>
    </source>
</evidence>
<proteinExistence type="predicted"/>
<protein>
    <submittedName>
        <fullName evidence="2">Nucleoside phosphorylase</fullName>
    </submittedName>
</protein>
<reference evidence="2" key="2">
    <citation type="submission" date="2021-10" db="EMBL/GenBank/DDBJ databases">
        <title>Genome of Winogradskyella sp. E313.</title>
        <authorList>
            <person name="Zhou Y."/>
        </authorList>
    </citation>
    <scope>NUCLEOTIDE SEQUENCE</scope>
    <source>
        <strain evidence="2">E313</strain>
    </source>
</reference>
<dbReference type="InterPro" id="IPR035994">
    <property type="entry name" value="Nucleoside_phosphorylase_sf"/>
</dbReference>
<keyword evidence="3" id="KW-1185">Reference proteome</keyword>
<feature type="domain" description="Nucleoside phosphorylase" evidence="1">
    <location>
        <begin position="30"/>
        <end position="265"/>
    </location>
</feature>